<dbReference type="NCBIfam" id="NF009967">
    <property type="entry name" value="PRK13430.1"/>
    <property type="match status" value="1"/>
</dbReference>
<dbReference type="HAMAP" id="MF_01398">
    <property type="entry name" value="ATP_synth_b_bprime"/>
    <property type="match status" value="1"/>
</dbReference>
<dbReference type="Pfam" id="PF00213">
    <property type="entry name" value="OSCP"/>
    <property type="match status" value="1"/>
</dbReference>
<dbReference type="NCBIfam" id="NF009961">
    <property type="entry name" value="PRK13428.1"/>
    <property type="match status" value="1"/>
</dbReference>
<keyword evidence="11 17" id="KW-0472">Membrane</keyword>
<protein>
    <recommendedName>
        <fullName evidence="17 18">Multifunctional fusion protein</fullName>
    </recommendedName>
    <domain>
        <recommendedName>
            <fullName evidence="17">ATP synthase subunit b</fullName>
        </recommendedName>
        <alternativeName>
            <fullName evidence="17">ATP synthase F(0) sector subunit b</fullName>
        </alternativeName>
        <alternativeName>
            <fullName evidence="17">ATPase subunit I</fullName>
        </alternativeName>
        <alternativeName>
            <fullName evidence="17">F-type ATPase subunit b</fullName>
            <shortName evidence="17">F-ATPase subunit b</shortName>
        </alternativeName>
    </domain>
    <domain>
        <recommendedName>
            <fullName evidence="18">ATP synthase subunit delta</fullName>
        </recommendedName>
        <alternativeName>
            <fullName evidence="18">ATP synthase F(1) sector subunit delta</fullName>
        </alternativeName>
        <alternativeName>
            <fullName evidence="18">F-type ATPase subunit delta</fullName>
            <shortName evidence="18">F-ATPase subunit delta</shortName>
        </alternativeName>
    </domain>
</protein>
<evidence type="ECO:0000256" key="18">
    <source>
        <dbReference type="HAMAP-Rule" id="MF_01416"/>
    </source>
</evidence>
<evidence type="ECO:0000256" key="15">
    <source>
        <dbReference type="ARBA" id="ARBA00025198"/>
    </source>
</evidence>
<comment type="similarity">
    <text evidence="17">Belongs to the ATPase B chain family.</text>
</comment>
<evidence type="ECO:0000256" key="13">
    <source>
        <dbReference type="ARBA" id="ARBA00023310"/>
    </source>
</evidence>
<dbReference type="InterPro" id="IPR002146">
    <property type="entry name" value="ATP_synth_b/b'su_bac/chlpt"/>
</dbReference>
<keyword evidence="21" id="KW-1185">Reference proteome</keyword>
<evidence type="ECO:0000256" key="6">
    <source>
        <dbReference type="ARBA" id="ARBA00022547"/>
    </source>
</evidence>
<reference evidence="20 21" key="1">
    <citation type="submission" date="2018-12" db="EMBL/GenBank/DDBJ databases">
        <authorList>
            <consortium name="Pathogen Informatics"/>
        </authorList>
    </citation>
    <scope>NUCLEOTIDE SEQUENCE [LARGE SCALE GENOMIC DNA]</scope>
    <source>
        <strain evidence="20 21">NCTC10485</strain>
    </source>
</reference>
<dbReference type="GO" id="GO:0005886">
    <property type="term" value="C:plasma membrane"/>
    <property type="evidence" value="ECO:0007669"/>
    <property type="project" value="UniProtKB-SubCell"/>
</dbReference>
<dbReference type="RefSeq" id="WP_126332967.1">
    <property type="nucleotide sequence ID" value="NZ_AP022604.1"/>
</dbReference>
<evidence type="ECO:0000256" key="19">
    <source>
        <dbReference type="SAM" id="Coils"/>
    </source>
</evidence>
<evidence type="ECO:0000256" key="12">
    <source>
        <dbReference type="ARBA" id="ARBA00023268"/>
    </source>
</evidence>
<comment type="function">
    <text evidence="14">This fusion protein includes a component of the F(0) channel (subunit b) and of the F(1) subunit (subunit delta). Two copies of subunit b and one of delta together form the peripheral 'stator' stalk which links F(1) to F(0).</text>
</comment>
<dbReference type="GO" id="GO:0046933">
    <property type="term" value="F:proton-transporting ATP synthase activity, rotational mechanism"/>
    <property type="evidence" value="ECO:0007669"/>
    <property type="project" value="UniProtKB-UniRule"/>
</dbReference>
<evidence type="ECO:0000256" key="9">
    <source>
        <dbReference type="ARBA" id="ARBA00022989"/>
    </source>
</evidence>
<comment type="similarity">
    <text evidence="2">In the C-terminal section; belongs to the ATPase delta chain family.</text>
</comment>
<dbReference type="EMBL" id="LR134355">
    <property type="protein sequence ID" value="VEG46839.1"/>
    <property type="molecule type" value="Genomic_DNA"/>
</dbReference>
<dbReference type="GO" id="GO:0045259">
    <property type="term" value="C:proton-transporting ATP synthase complex"/>
    <property type="evidence" value="ECO:0007669"/>
    <property type="project" value="UniProtKB-KW"/>
</dbReference>
<evidence type="ECO:0000256" key="8">
    <source>
        <dbReference type="ARBA" id="ARBA00022781"/>
    </source>
</evidence>
<keyword evidence="9 17" id="KW-1133">Transmembrane helix</keyword>
<feature type="coiled-coil region" evidence="19">
    <location>
        <begin position="37"/>
        <end position="104"/>
    </location>
</feature>
<name>A0A3S4VG69_MYCCI</name>
<dbReference type="PANTHER" id="PTHR11910">
    <property type="entry name" value="ATP SYNTHASE DELTA CHAIN"/>
    <property type="match status" value="1"/>
</dbReference>
<evidence type="ECO:0000256" key="4">
    <source>
        <dbReference type="ARBA" id="ARBA00022448"/>
    </source>
</evidence>
<evidence type="ECO:0000256" key="3">
    <source>
        <dbReference type="ARBA" id="ARBA00010811"/>
    </source>
</evidence>
<keyword evidence="13 17" id="KW-0066">ATP synthesis</keyword>
<dbReference type="CDD" id="cd06503">
    <property type="entry name" value="ATP-synt_Fo_b"/>
    <property type="match status" value="1"/>
</dbReference>
<keyword evidence="6 17" id="KW-0138">CF(0)</keyword>
<accession>A0A3S4VG69</accession>
<keyword evidence="12" id="KW-0511">Multifunctional enzyme</keyword>
<evidence type="ECO:0000313" key="20">
    <source>
        <dbReference type="EMBL" id="VEG46839.1"/>
    </source>
</evidence>
<comment type="function">
    <text evidence="15 17">F(1)F(0) ATP synthase produces ATP from ADP in the presence of a proton or sodium gradient. F-type ATPases consist of two structural domains, F(1) containing the extramembraneous catalytic core and F(0) containing the membrane proton channel, linked together by a central stalk and a peripheral stalk. During catalysis, ATP synthesis in the catalytic domain of F(1) is coupled via a rotary mechanism of the central stalk subunits to proton translocation.</text>
</comment>
<evidence type="ECO:0000256" key="17">
    <source>
        <dbReference type="HAMAP-Rule" id="MF_01398"/>
    </source>
</evidence>
<sequence>MSTFIGNLIGFAIIVWALRKWVVPLVAKMMKTQQEAIRESLEESKSASEKLANADQDHAKALEEAKADSTRITEEARNDSVRIAEQLREQAAAEADRVRALGDQQVNLLQQQTIRELRQNLGAESVEKAGEIVRNYVADPAAQSATVDRFLDELDAMSPSPAVFDAGASLNLRASSREALAEVVKKFEQTTEGLDADALRTLADELASVAKVLLDQSIVLKHLADPADDAEPRTKMANKLFGGKVGAPTLELVNTAVAQRWSVEANLVDAIEHVARLALLVGADRAGEGEQVEDQLFRFGRVLDEEPRLTALLSDETTPADRRVALLGKVLGDAVGTANATTSALLTQTVELLRGDRADSAIADLAELAVARRGEIVAHVTAAAELSDAQRTRLTEVLGRIYSHPVAVQLSIDPALLGGLQVAVGDEVIDGAISSRLAAARAGLPD</sequence>
<evidence type="ECO:0000256" key="2">
    <source>
        <dbReference type="ARBA" id="ARBA00010377"/>
    </source>
</evidence>
<organism evidence="20 21">
    <name type="scientific">Mycolicibacterium chitae</name>
    <name type="common">Mycobacterium chitae</name>
    <dbReference type="NCBI Taxonomy" id="1792"/>
    <lineage>
        <taxon>Bacteria</taxon>
        <taxon>Bacillati</taxon>
        <taxon>Actinomycetota</taxon>
        <taxon>Actinomycetes</taxon>
        <taxon>Mycobacteriales</taxon>
        <taxon>Mycobacteriaceae</taxon>
        <taxon>Mycolicibacterium</taxon>
    </lineage>
</organism>
<dbReference type="HAMAP" id="MF_01416">
    <property type="entry name" value="ATP_synth_delta_bact"/>
    <property type="match status" value="1"/>
</dbReference>
<evidence type="ECO:0000313" key="21">
    <source>
        <dbReference type="Proteomes" id="UP000282551"/>
    </source>
</evidence>
<comment type="similarity">
    <text evidence="18">Belongs to the ATPase delta chain family.</text>
</comment>
<keyword evidence="18" id="KW-0139">CF(1)</keyword>
<dbReference type="Proteomes" id="UP000282551">
    <property type="component" value="Chromosome"/>
</dbReference>
<dbReference type="OrthoDB" id="5242917at2"/>
<keyword evidence="7 17" id="KW-0812">Transmembrane</keyword>
<gene>
    <name evidence="20" type="primary">atpFH</name>
    <name evidence="17" type="synonym">atpF</name>
    <name evidence="18" type="synonym">atpH</name>
    <name evidence="20" type="ORF">NCTC10485_01297</name>
</gene>
<evidence type="ECO:0000256" key="7">
    <source>
        <dbReference type="ARBA" id="ARBA00022692"/>
    </source>
</evidence>
<comment type="function">
    <text evidence="18">This protein is part of the stalk that links CF(0) to CF(1). It either transmits conformational changes from CF(0) to CF(1) or is implicated in proton conduction.</text>
</comment>
<dbReference type="SUPFAM" id="SSF81573">
    <property type="entry name" value="F1F0 ATP synthase subunit B, membrane domain"/>
    <property type="match status" value="1"/>
</dbReference>
<dbReference type="InterPro" id="IPR000711">
    <property type="entry name" value="ATPase_OSCP/dsu"/>
</dbReference>
<comment type="similarity">
    <text evidence="3">In the N-terminal section; belongs to the ATPase B chain family.</text>
</comment>
<dbReference type="InterPro" id="IPR028987">
    <property type="entry name" value="ATP_synth_B-like_membr_sf"/>
</dbReference>
<evidence type="ECO:0000256" key="16">
    <source>
        <dbReference type="ARBA" id="ARBA00025830"/>
    </source>
</evidence>
<comment type="function">
    <text evidence="17">Component of the F(0) channel, it forms part of the peripheral stalk, linking F(1) to F(0).</text>
</comment>
<keyword evidence="4 17" id="KW-0813">Transport</keyword>
<keyword evidence="10 17" id="KW-0406">Ion transport</keyword>
<keyword evidence="19" id="KW-0175">Coiled coil</keyword>
<dbReference type="Pfam" id="PF00430">
    <property type="entry name" value="ATP-synt_B"/>
    <property type="match status" value="1"/>
</dbReference>
<evidence type="ECO:0000256" key="1">
    <source>
        <dbReference type="ARBA" id="ARBA00004162"/>
    </source>
</evidence>
<keyword evidence="5 17" id="KW-1003">Cell membrane</keyword>
<comment type="subcellular location">
    <subcellularLocation>
        <location evidence="18">Cell membrane</location>
        <topology evidence="18">Peripheral membrane protein</topology>
    </subcellularLocation>
    <subcellularLocation>
        <location evidence="1 17">Cell membrane</location>
        <topology evidence="1 17">Single-pass membrane protein</topology>
    </subcellularLocation>
</comment>
<evidence type="ECO:0000256" key="14">
    <source>
        <dbReference type="ARBA" id="ARBA00024925"/>
    </source>
</evidence>
<evidence type="ECO:0000256" key="10">
    <source>
        <dbReference type="ARBA" id="ARBA00023065"/>
    </source>
</evidence>
<evidence type="ECO:0000256" key="5">
    <source>
        <dbReference type="ARBA" id="ARBA00022475"/>
    </source>
</evidence>
<comment type="subunit">
    <text evidence="16 17">F-type ATPases have 2 components, F(1) - the catalytic core - and F(0) - the membrane proton channel. F(1) has five subunits: alpha(3), beta(3), gamma(1), delta(1), epsilon(1). F(0) has three main subunits: a(1), b(2) and c(10-14). The alpha and beta chains form an alternating ring which encloses part of the gamma chain. F(1) is attached to F(0) by a central stalk formed by the gamma and epsilon chains, while a peripheral stalk is formed by the delta and b chains.</text>
</comment>
<evidence type="ECO:0000256" key="11">
    <source>
        <dbReference type="ARBA" id="ARBA00023136"/>
    </source>
</evidence>
<proteinExistence type="inferred from homology"/>
<dbReference type="AlphaFoldDB" id="A0A3S4VG69"/>
<keyword evidence="8 17" id="KW-0375">Hydrogen ion transport</keyword>